<feature type="non-terminal residue" evidence="1">
    <location>
        <position position="84"/>
    </location>
</feature>
<protein>
    <submittedName>
        <fullName evidence="1">Uncharacterized protein</fullName>
    </submittedName>
</protein>
<dbReference type="AlphaFoldDB" id="A0A2G9T8G5"/>
<feature type="non-terminal residue" evidence="1">
    <location>
        <position position="1"/>
    </location>
</feature>
<organism evidence="1 2">
    <name type="scientific">Teladorsagia circumcincta</name>
    <name type="common">Brown stomach worm</name>
    <name type="synonym">Ostertagia circumcincta</name>
    <dbReference type="NCBI Taxonomy" id="45464"/>
    <lineage>
        <taxon>Eukaryota</taxon>
        <taxon>Metazoa</taxon>
        <taxon>Ecdysozoa</taxon>
        <taxon>Nematoda</taxon>
        <taxon>Chromadorea</taxon>
        <taxon>Rhabditida</taxon>
        <taxon>Rhabditina</taxon>
        <taxon>Rhabditomorpha</taxon>
        <taxon>Strongyloidea</taxon>
        <taxon>Trichostrongylidae</taxon>
        <taxon>Teladorsagia</taxon>
    </lineage>
</organism>
<accession>A0A2G9T8G5</accession>
<name>A0A2G9T8G5_TELCI</name>
<dbReference type="EMBL" id="KZ399377">
    <property type="protein sequence ID" value="PIO54256.1"/>
    <property type="molecule type" value="Genomic_DNA"/>
</dbReference>
<reference evidence="1 2" key="1">
    <citation type="submission" date="2015-09" db="EMBL/GenBank/DDBJ databases">
        <title>Draft genome of the parasitic nematode Teladorsagia circumcincta isolate WARC Sus (inbred).</title>
        <authorList>
            <person name="Mitreva M."/>
        </authorList>
    </citation>
    <scope>NUCLEOTIDE SEQUENCE [LARGE SCALE GENOMIC DNA]</scope>
    <source>
        <strain evidence="1 2">S</strain>
    </source>
</reference>
<evidence type="ECO:0000313" key="2">
    <source>
        <dbReference type="Proteomes" id="UP000230423"/>
    </source>
</evidence>
<sequence>SISTPDEFSSSLKDDFVLAQSEMCIAMDEELVRHVDLLRSFRSLAGFILLNAGLLQSLARLIVAQPDSSSGLKATLFVTDVVRT</sequence>
<dbReference type="OrthoDB" id="271111at2759"/>
<proteinExistence type="predicted"/>
<dbReference type="Proteomes" id="UP000230423">
    <property type="component" value="Unassembled WGS sequence"/>
</dbReference>
<evidence type="ECO:0000313" key="1">
    <source>
        <dbReference type="EMBL" id="PIO54256.1"/>
    </source>
</evidence>
<keyword evidence="2" id="KW-1185">Reference proteome</keyword>
<gene>
    <name evidence="1" type="ORF">TELCIR_24385</name>
</gene>